<sequence length="423" mass="45320">MPNQVVVTGLGLITSIGNNKAQVTESLRELRHGFENITFMDNPRIPVKVVGSIKEFDTSSPNWVEWKYPEHFNLDVDYLKSLSPHGLHCLCAMLHAVEDSGLKEEEVASTETGLFASSAGSTFMMRNNLESLIATNGMRINPMSVVASVSGTLNFNLGAYFGIRGGNCGFVSACASSSHAIGYGFDEIYLGRHKRIFVVGGEDLTAETYLPFNGMRALSRNPDPDTASRPFDKKRDGFVGTGGGVAMVLENKEDAVKRGANIYAELVNWGQASDGYNIAMPHPEGSGLTLAMKNALKAAKLKPEDVDYVNAHATSTPPGDRSEALSLVNIFGTDKDKRPAVSSTKALTGHGLSMAGVMEAAFSVISIKEGFIPGAAHISEPDPLCEHITLPKETLDQAPKNVISNSSGFGGSNVCLVFKKWDG</sequence>
<proteinExistence type="inferred from homology"/>
<dbReference type="CDD" id="cd00834">
    <property type="entry name" value="KAS_I_II"/>
    <property type="match status" value="1"/>
</dbReference>
<evidence type="ECO:0000259" key="18">
    <source>
        <dbReference type="PROSITE" id="PS52004"/>
    </source>
</evidence>
<evidence type="ECO:0000313" key="20">
    <source>
        <dbReference type="Proteomes" id="UP000594688"/>
    </source>
</evidence>
<dbReference type="EMBL" id="CP048685">
    <property type="protein sequence ID" value="QPJ61874.1"/>
    <property type="molecule type" value="Genomic_DNA"/>
</dbReference>
<dbReference type="GO" id="GO:0006633">
    <property type="term" value="P:fatty acid biosynthetic process"/>
    <property type="evidence" value="ECO:0007669"/>
    <property type="project" value="UniProtKB-KW"/>
</dbReference>
<dbReference type="PANTHER" id="PTHR11712:SF306">
    <property type="entry name" value="3-OXOACYL-[ACYL-CARRIER-PROTEIN] SYNTHASE 1"/>
    <property type="match status" value="1"/>
</dbReference>
<dbReference type="InterPro" id="IPR014031">
    <property type="entry name" value="Ketoacyl_synth_C"/>
</dbReference>
<evidence type="ECO:0000256" key="11">
    <source>
        <dbReference type="ARBA" id="ARBA00023315"/>
    </source>
</evidence>
<comment type="catalytic activity">
    <reaction evidence="15">
        <text>(3Z)-decenoyl-[ACP] + malonyl-[ACP] + H(+) = 3-oxo-(5Z)-dodecenoyl-[ACP] + holo-[ACP] + CO2</text>
        <dbReference type="Rhea" id="RHEA:54940"/>
        <dbReference type="Rhea" id="RHEA-COMP:9623"/>
        <dbReference type="Rhea" id="RHEA-COMP:9685"/>
        <dbReference type="Rhea" id="RHEA-COMP:9927"/>
        <dbReference type="Rhea" id="RHEA-COMP:14042"/>
        <dbReference type="ChEBI" id="CHEBI:15378"/>
        <dbReference type="ChEBI" id="CHEBI:16526"/>
        <dbReference type="ChEBI" id="CHEBI:64479"/>
        <dbReference type="ChEBI" id="CHEBI:78449"/>
        <dbReference type="ChEBI" id="CHEBI:78798"/>
        <dbReference type="ChEBI" id="CHEBI:138410"/>
    </reaction>
    <physiologicalReaction direction="left-to-right" evidence="15">
        <dbReference type="Rhea" id="RHEA:54941"/>
    </physiologicalReaction>
</comment>
<evidence type="ECO:0000256" key="15">
    <source>
        <dbReference type="ARBA" id="ARBA00048121"/>
    </source>
</evidence>
<evidence type="ECO:0000256" key="16">
    <source>
        <dbReference type="ARBA" id="ARBA00048506"/>
    </source>
</evidence>
<dbReference type="EC" id="2.3.1.41" evidence="4"/>
<dbReference type="InterPro" id="IPR014030">
    <property type="entry name" value="Ketoacyl_synth_N"/>
</dbReference>
<evidence type="ECO:0000256" key="10">
    <source>
        <dbReference type="ARBA" id="ARBA00023160"/>
    </source>
</evidence>
<keyword evidence="8" id="KW-0276">Fatty acid metabolism</keyword>
<dbReference type="Gene3D" id="3.40.47.10">
    <property type="match status" value="1"/>
</dbReference>
<dbReference type="InterPro" id="IPR018201">
    <property type="entry name" value="Ketoacyl_synth_AS"/>
</dbReference>
<dbReference type="Pfam" id="PF00109">
    <property type="entry name" value="ketoacyl-synt"/>
    <property type="match status" value="1"/>
</dbReference>
<accession>A0A7T0BVR0</accession>
<keyword evidence="7 17" id="KW-0808">Transferase</keyword>
<dbReference type="Proteomes" id="UP000594688">
    <property type="component" value="Chromosome"/>
</dbReference>
<evidence type="ECO:0000256" key="17">
    <source>
        <dbReference type="RuleBase" id="RU003694"/>
    </source>
</evidence>
<keyword evidence="10" id="KW-0275">Fatty acid biosynthesis</keyword>
<dbReference type="GO" id="GO:0005829">
    <property type="term" value="C:cytosol"/>
    <property type="evidence" value="ECO:0007669"/>
    <property type="project" value="TreeGrafter"/>
</dbReference>
<evidence type="ECO:0000256" key="4">
    <source>
        <dbReference type="ARBA" id="ARBA00013191"/>
    </source>
</evidence>
<evidence type="ECO:0000256" key="8">
    <source>
        <dbReference type="ARBA" id="ARBA00022832"/>
    </source>
</evidence>
<gene>
    <name evidence="19" type="ORF">G3M70_08310</name>
</gene>
<dbReference type="SMART" id="SM00825">
    <property type="entry name" value="PKS_KS"/>
    <property type="match status" value="1"/>
</dbReference>
<dbReference type="InterPro" id="IPR000794">
    <property type="entry name" value="Beta-ketoacyl_synthase"/>
</dbReference>
<dbReference type="AlphaFoldDB" id="A0A7T0BVR0"/>
<feature type="domain" description="Ketosynthase family 3 (KS3)" evidence="18">
    <location>
        <begin position="2"/>
        <end position="420"/>
    </location>
</feature>
<evidence type="ECO:0000256" key="13">
    <source>
        <dbReference type="ARBA" id="ARBA00041620"/>
    </source>
</evidence>
<dbReference type="InterPro" id="IPR020841">
    <property type="entry name" value="PKS_Beta-ketoAc_synthase_dom"/>
</dbReference>
<evidence type="ECO:0000256" key="6">
    <source>
        <dbReference type="ARBA" id="ARBA00022516"/>
    </source>
</evidence>
<comment type="catalytic activity">
    <reaction evidence="16">
        <text>a fatty acyl-[ACP] + malonyl-[ACP] + H(+) = a 3-oxoacyl-[ACP] + holo-[ACP] + CO2</text>
        <dbReference type="Rhea" id="RHEA:22836"/>
        <dbReference type="Rhea" id="RHEA-COMP:9623"/>
        <dbReference type="Rhea" id="RHEA-COMP:9685"/>
        <dbReference type="Rhea" id="RHEA-COMP:9916"/>
        <dbReference type="Rhea" id="RHEA-COMP:14125"/>
        <dbReference type="ChEBI" id="CHEBI:15378"/>
        <dbReference type="ChEBI" id="CHEBI:16526"/>
        <dbReference type="ChEBI" id="CHEBI:64479"/>
        <dbReference type="ChEBI" id="CHEBI:78449"/>
        <dbReference type="ChEBI" id="CHEBI:78776"/>
        <dbReference type="ChEBI" id="CHEBI:138651"/>
        <dbReference type="EC" id="2.3.1.41"/>
    </reaction>
    <physiologicalReaction direction="left-to-right" evidence="16">
        <dbReference type="Rhea" id="RHEA:22837"/>
    </physiologicalReaction>
</comment>
<dbReference type="PANTHER" id="PTHR11712">
    <property type="entry name" value="POLYKETIDE SYNTHASE-RELATED"/>
    <property type="match status" value="1"/>
</dbReference>
<organism evidence="19 20">
    <name type="scientific">Candidatus Nitronauta litoralis</name>
    <dbReference type="NCBI Taxonomy" id="2705533"/>
    <lineage>
        <taxon>Bacteria</taxon>
        <taxon>Pseudomonadati</taxon>
        <taxon>Nitrospinota/Tectimicrobiota group</taxon>
        <taxon>Nitrospinota</taxon>
        <taxon>Nitrospinia</taxon>
        <taxon>Nitrospinales</taxon>
        <taxon>Nitrospinaceae</taxon>
        <taxon>Candidatus Nitronauta</taxon>
    </lineage>
</organism>
<evidence type="ECO:0000256" key="3">
    <source>
        <dbReference type="ARBA" id="ARBA00011738"/>
    </source>
</evidence>
<dbReference type="KEGG" id="nli:G3M70_08310"/>
<name>A0A7T0BVR0_9BACT</name>
<keyword evidence="9" id="KW-0443">Lipid metabolism</keyword>
<evidence type="ECO:0000256" key="7">
    <source>
        <dbReference type="ARBA" id="ARBA00022679"/>
    </source>
</evidence>
<keyword evidence="11" id="KW-0012">Acyltransferase</keyword>
<dbReference type="Pfam" id="PF02801">
    <property type="entry name" value="Ketoacyl-synt_C"/>
    <property type="match status" value="1"/>
</dbReference>
<keyword evidence="5" id="KW-0963">Cytoplasm</keyword>
<dbReference type="PROSITE" id="PS00606">
    <property type="entry name" value="KS3_1"/>
    <property type="match status" value="1"/>
</dbReference>
<evidence type="ECO:0000313" key="19">
    <source>
        <dbReference type="EMBL" id="QPJ61874.1"/>
    </source>
</evidence>
<evidence type="ECO:0000256" key="2">
    <source>
        <dbReference type="ARBA" id="ARBA00008467"/>
    </source>
</evidence>
<protein>
    <recommendedName>
        <fullName evidence="12">3-oxoacyl-[acyl-carrier-protein] synthase 1</fullName>
        <ecNumber evidence="4">2.3.1.41</ecNumber>
    </recommendedName>
    <alternativeName>
        <fullName evidence="13">3-oxoacyl-[acyl-carrier-protein] synthase I</fullName>
    </alternativeName>
    <alternativeName>
        <fullName evidence="14">Beta-ketoacyl-ACP synthase I</fullName>
    </alternativeName>
</protein>
<reference evidence="19 20" key="1">
    <citation type="submission" date="2020-02" db="EMBL/GenBank/DDBJ databases">
        <title>Genomic and physiological characterization of two novel Nitrospinaceae genera.</title>
        <authorList>
            <person name="Mueller A.J."/>
            <person name="Jung M.-Y."/>
            <person name="Strachan C.R."/>
            <person name="Herbold C.W."/>
            <person name="Kirkegaard R.H."/>
            <person name="Daims H."/>
        </authorList>
    </citation>
    <scope>NUCLEOTIDE SEQUENCE [LARGE SCALE GENOMIC DNA]</scope>
    <source>
        <strain evidence="19">EB</strain>
    </source>
</reference>
<comment type="subunit">
    <text evidence="3">Homodimer.</text>
</comment>
<comment type="subcellular location">
    <subcellularLocation>
        <location evidence="1">Cytoplasm</location>
    </subcellularLocation>
</comment>
<keyword evidence="6" id="KW-0444">Lipid biosynthesis</keyword>
<dbReference type="GO" id="GO:0004315">
    <property type="term" value="F:3-oxoacyl-[acyl-carrier-protein] synthase activity"/>
    <property type="evidence" value="ECO:0007669"/>
    <property type="project" value="UniProtKB-EC"/>
</dbReference>
<evidence type="ECO:0000256" key="9">
    <source>
        <dbReference type="ARBA" id="ARBA00023098"/>
    </source>
</evidence>
<evidence type="ECO:0000256" key="5">
    <source>
        <dbReference type="ARBA" id="ARBA00022490"/>
    </source>
</evidence>
<evidence type="ECO:0000256" key="1">
    <source>
        <dbReference type="ARBA" id="ARBA00004496"/>
    </source>
</evidence>
<dbReference type="InterPro" id="IPR016039">
    <property type="entry name" value="Thiolase-like"/>
</dbReference>
<dbReference type="SUPFAM" id="SSF53901">
    <property type="entry name" value="Thiolase-like"/>
    <property type="match status" value="2"/>
</dbReference>
<comment type="similarity">
    <text evidence="2 17">Belongs to the thiolase-like superfamily. Beta-ketoacyl-ACP synthases family.</text>
</comment>
<dbReference type="PROSITE" id="PS52004">
    <property type="entry name" value="KS3_2"/>
    <property type="match status" value="1"/>
</dbReference>
<evidence type="ECO:0000256" key="14">
    <source>
        <dbReference type="ARBA" id="ARBA00042143"/>
    </source>
</evidence>
<evidence type="ECO:0000256" key="12">
    <source>
        <dbReference type="ARBA" id="ARBA00039450"/>
    </source>
</evidence>